<sequence>MDRSKFLGKVLGLYLILISLAMLINMTQFAAYIQILISNAPLMLVTGCFTLILGLLIVVSHNIWKWNWQVVVTIIGWLILLKGISIIFYPAVIDKLTILFVQNTKFAYLSAGIDLILGVLLSYFGFKR</sequence>
<evidence type="ECO:0008006" key="4">
    <source>
        <dbReference type="Google" id="ProtNLM"/>
    </source>
</evidence>
<dbReference type="Proteomes" id="UP000044071">
    <property type="component" value="Unassembled WGS sequence"/>
</dbReference>
<keyword evidence="1" id="KW-0472">Membrane</keyword>
<evidence type="ECO:0000313" key="2">
    <source>
        <dbReference type="EMBL" id="CDZ76606.1"/>
    </source>
</evidence>
<name>A0A078KU94_9GAMM</name>
<proteinExistence type="predicted"/>
<feature type="transmembrane region" description="Helical" evidence="1">
    <location>
        <begin position="105"/>
        <end position="126"/>
    </location>
</feature>
<protein>
    <recommendedName>
        <fullName evidence="4">Integral membrane protein (PIN domain superfamily)</fullName>
    </recommendedName>
</protein>
<dbReference type="STRING" id="1034943.BN59_00880"/>
<feature type="transmembrane region" description="Helical" evidence="1">
    <location>
        <begin position="41"/>
        <end position="59"/>
    </location>
</feature>
<gene>
    <name evidence="2" type="ORF">BN59_00880</name>
</gene>
<keyword evidence="3" id="KW-1185">Reference proteome</keyword>
<keyword evidence="1" id="KW-1133">Transmembrane helix</keyword>
<evidence type="ECO:0000313" key="3">
    <source>
        <dbReference type="Proteomes" id="UP000044071"/>
    </source>
</evidence>
<evidence type="ECO:0000256" key="1">
    <source>
        <dbReference type="SAM" id="Phobius"/>
    </source>
</evidence>
<accession>A0A078KU94</accession>
<organism evidence="2 3">
    <name type="scientific">Legionella massiliensis</name>
    <dbReference type="NCBI Taxonomy" id="1034943"/>
    <lineage>
        <taxon>Bacteria</taxon>
        <taxon>Pseudomonadati</taxon>
        <taxon>Pseudomonadota</taxon>
        <taxon>Gammaproteobacteria</taxon>
        <taxon>Legionellales</taxon>
        <taxon>Legionellaceae</taxon>
        <taxon>Legionella</taxon>
    </lineage>
</organism>
<keyword evidence="1" id="KW-0812">Transmembrane</keyword>
<dbReference type="AlphaFoldDB" id="A0A078KU94"/>
<feature type="transmembrane region" description="Helical" evidence="1">
    <location>
        <begin position="12"/>
        <end position="35"/>
    </location>
</feature>
<dbReference type="OrthoDB" id="572589at2"/>
<dbReference type="EMBL" id="CCSB01000001">
    <property type="protein sequence ID" value="CDZ76606.1"/>
    <property type="molecule type" value="Genomic_DNA"/>
</dbReference>
<dbReference type="eggNOG" id="ENOG50319HX">
    <property type="taxonomic scope" value="Bacteria"/>
</dbReference>
<feature type="transmembrane region" description="Helical" evidence="1">
    <location>
        <begin position="71"/>
        <end position="93"/>
    </location>
</feature>
<dbReference type="RefSeq" id="WP_043873108.1">
    <property type="nucleotide sequence ID" value="NZ_CCVW01000001.1"/>
</dbReference>
<reference evidence="2 3" key="1">
    <citation type="submission" date="2014-06" db="EMBL/GenBank/DDBJ databases">
        <authorList>
            <person name="Urmite Genomes Urmite Genomes"/>
        </authorList>
    </citation>
    <scope>NUCLEOTIDE SEQUENCE [LARGE SCALE GENOMIC DNA]</scope>
</reference>